<evidence type="ECO:0000256" key="1">
    <source>
        <dbReference type="SAM" id="MobiDB-lite"/>
    </source>
</evidence>
<protein>
    <submittedName>
        <fullName evidence="2">Uncharacterized protein</fullName>
    </submittedName>
</protein>
<evidence type="ECO:0000313" key="2">
    <source>
        <dbReference type="EMBL" id="KND02524.1"/>
    </source>
</evidence>
<dbReference type="GeneID" id="27686532"/>
<name>A0A0L0HNX4_SPIPD</name>
<sequence>MSRPAPQHPYAAFKRKAPVHTPSIPPASSKSAKGGPPTAADIVSSYARIPPRTKLKLSLGLLGFASLGVYMTYKFEEWYPLEKRAPTVAPDAKSRVDVLWEEEERKLEKLQSQRKPSQN</sequence>
<dbReference type="EMBL" id="KQ257453">
    <property type="protein sequence ID" value="KND02524.1"/>
    <property type="molecule type" value="Genomic_DNA"/>
</dbReference>
<reference evidence="2 3" key="1">
    <citation type="submission" date="2009-08" db="EMBL/GenBank/DDBJ databases">
        <title>The Genome Sequence of Spizellomyces punctatus strain DAOM BR117.</title>
        <authorList>
            <consortium name="The Broad Institute Genome Sequencing Platform"/>
            <person name="Russ C."/>
            <person name="Cuomo C."/>
            <person name="Shea T."/>
            <person name="Young S.K."/>
            <person name="Zeng Q."/>
            <person name="Koehrsen M."/>
            <person name="Haas B."/>
            <person name="Borodovsky M."/>
            <person name="Guigo R."/>
            <person name="Alvarado L."/>
            <person name="Berlin A."/>
            <person name="Bochicchio J."/>
            <person name="Borenstein D."/>
            <person name="Chapman S."/>
            <person name="Chen Z."/>
            <person name="Engels R."/>
            <person name="Freedman E."/>
            <person name="Gellesch M."/>
            <person name="Goldberg J."/>
            <person name="Griggs A."/>
            <person name="Gujja S."/>
            <person name="Heiman D."/>
            <person name="Hepburn T."/>
            <person name="Howarth C."/>
            <person name="Jen D."/>
            <person name="Larson L."/>
            <person name="Lewis B."/>
            <person name="Mehta T."/>
            <person name="Park D."/>
            <person name="Pearson M."/>
            <person name="Roberts A."/>
            <person name="Saif S."/>
            <person name="Shenoy N."/>
            <person name="Sisk P."/>
            <person name="Stolte C."/>
            <person name="Sykes S."/>
            <person name="Thomson T."/>
            <person name="Walk T."/>
            <person name="White J."/>
            <person name="Yandava C."/>
            <person name="Burger G."/>
            <person name="Gray M.W."/>
            <person name="Holland P.W.H."/>
            <person name="King N."/>
            <person name="Lang F.B.F."/>
            <person name="Roger A.J."/>
            <person name="Ruiz-Trillo I."/>
            <person name="Lander E."/>
            <person name="Nusbaum C."/>
        </authorList>
    </citation>
    <scope>NUCLEOTIDE SEQUENCE [LARGE SCALE GENOMIC DNA]</scope>
    <source>
        <strain evidence="2 3">DAOM BR117</strain>
    </source>
</reference>
<dbReference type="AlphaFoldDB" id="A0A0L0HNX4"/>
<evidence type="ECO:0000313" key="3">
    <source>
        <dbReference type="Proteomes" id="UP000053201"/>
    </source>
</evidence>
<accession>A0A0L0HNX4</accession>
<dbReference type="VEuPathDB" id="FungiDB:SPPG_02983"/>
<gene>
    <name evidence="2" type="ORF">SPPG_02983</name>
</gene>
<proteinExistence type="predicted"/>
<dbReference type="InParanoid" id="A0A0L0HNX4"/>
<dbReference type="OrthoDB" id="2555959at2759"/>
<feature type="region of interest" description="Disordered" evidence="1">
    <location>
        <begin position="1"/>
        <end position="41"/>
    </location>
</feature>
<organism evidence="2 3">
    <name type="scientific">Spizellomyces punctatus (strain DAOM BR117)</name>
    <dbReference type="NCBI Taxonomy" id="645134"/>
    <lineage>
        <taxon>Eukaryota</taxon>
        <taxon>Fungi</taxon>
        <taxon>Fungi incertae sedis</taxon>
        <taxon>Chytridiomycota</taxon>
        <taxon>Chytridiomycota incertae sedis</taxon>
        <taxon>Chytridiomycetes</taxon>
        <taxon>Spizellomycetales</taxon>
        <taxon>Spizellomycetaceae</taxon>
        <taxon>Spizellomyces</taxon>
    </lineage>
</organism>
<keyword evidence="3" id="KW-1185">Reference proteome</keyword>
<dbReference type="Proteomes" id="UP000053201">
    <property type="component" value="Unassembled WGS sequence"/>
</dbReference>
<dbReference type="RefSeq" id="XP_016610563.1">
    <property type="nucleotide sequence ID" value="XM_016751268.1"/>
</dbReference>